<gene>
    <name evidence="1" type="ORF">LCGC14_2883100</name>
</gene>
<accession>A0A0F9AQN4</accession>
<evidence type="ECO:0000313" key="1">
    <source>
        <dbReference type="EMBL" id="KKK74506.1"/>
    </source>
</evidence>
<name>A0A0F9AQN4_9ZZZZ</name>
<dbReference type="AlphaFoldDB" id="A0A0F9AQN4"/>
<proteinExistence type="predicted"/>
<evidence type="ECO:0008006" key="2">
    <source>
        <dbReference type="Google" id="ProtNLM"/>
    </source>
</evidence>
<organism evidence="1">
    <name type="scientific">marine sediment metagenome</name>
    <dbReference type="NCBI Taxonomy" id="412755"/>
    <lineage>
        <taxon>unclassified sequences</taxon>
        <taxon>metagenomes</taxon>
        <taxon>ecological metagenomes</taxon>
    </lineage>
</organism>
<reference evidence="1" key="1">
    <citation type="journal article" date="2015" name="Nature">
        <title>Complex archaea that bridge the gap between prokaryotes and eukaryotes.</title>
        <authorList>
            <person name="Spang A."/>
            <person name="Saw J.H."/>
            <person name="Jorgensen S.L."/>
            <person name="Zaremba-Niedzwiedzka K."/>
            <person name="Martijn J."/>
            <person name="Lind A.E."/>
            <person name="van Eijk R."/>
            <person name="Schleper C."/>
            <person name="Guy L."/>
            <person name="Ettema T.J."/>
        </authorList>
    </citation>
    <scope>NUCLEOTIDE SEQUENCE</scope>
</reference>
<comment type="caution">
    <text evidence="1">The sequence shown here is derived from an EMBL/GenBank/DDBJ whole genome shotgun (WGS) entry which is preliminary data.</text>
</comment>
<sequence>MAVIDLRGERGSNIALIGKSIGKVIRSIKGPDAADRRAFLGRVLGDPEKLEDFGRIARDSPQALPEFLKDEDIEMLRSTLPTLEELETGIRRPGLTPEPKGGDLTPEAAEFLGRAGAAGQFGLTAEGVELGPKRVAAARGISQEDVTTGLQAEVTGIPALTPGQEAAEDFNVAVFNSALEGFSELEPDPQKQAALRDKLPAAFHSEDFQANVKLRKELLQMQIDAQTIERSNERIEAAEISNANRWVLKTSRGTPEMWARFLYNKEDNQRALALARGEATPETQSDIDLLEVGQAFDRTDQVDRSLEIAAIQT</sequence>
<feature type="non-terminal residue" evidence="1">
    <location>
        <position position="313"/>
    </location>
</feature>
<dbReference type="EMBL" id="LAZR01056287">
    <property type="protein sequence ID" value="KKK74506.1"/>
    <property type="molecule type" value="Genomic_DNA"/>
</dbReference>
<protein>
    <recommendedName>
        <fullName evidence="2">Large polyvalent protein associated domain-containing protein</fullName>
    </recommendedName>
</protein>